<evidence type="ECO:0000256" key="8">
    <source>
        <dbReference type="ARBA" id="ARBA00022679"/>
    </source>
</evidence>
<feature type="transmembrane region" description="Helical" evidence="12">
    <location>
        <begin position="12"/>
        <end position="34"/>
    </location>
</feature>
<keyword evidence="8 14" id="KW-0808">Transferase</keyword>
<dbReference type="RefSeq" id="WP_075799265.1">
    <property type="nucleotide sequence ID" value="NZ_CP015583.1"/>
</dbReference>
<evidence type="ECO:0000313" key="15">
    <source>
        <dbReference type="Proteomes" id="UP000185494"/>
    </source>
</evidence>
<comment type="subcellular location">
    <subcellularLocation>
        <location evidence="1">Cell inner membrane</location>
        <topology evidence="1">Multi-pass membrane protein</topology>
    </subcellularLocation>
</comment>
<evidence type="ECO:0000256" key="11">
    <source>
        <dbReference type="ARBA" id="ARBA00023136"/>
    </source>
</evidence>
<feature type="transmembrane region" description="Helical" evidence="12">
    <location>
        <begin position="370"/>
        <end position="392"/>
    </location>
</feature>
<keyword evidence="6" id="KW-0997">Cell inner membrane</keyword>
<keyword evidence="9 12" id="KW-0812">Transmembrane</keyword>
<evidence type="ECO:0000256" key="10">
    <source>
        <dbReference type="ARBA" id="ARBA00022989"/>
    </source>
</evidence>
<evidence type="ECO:0000256" key="12">
    <source>
        <dbReference type="SAM" id="Phobius"/>
    </source>
</evidence>
<evidence type="ECO:0000256" key="4">
    <source>
        <dbReference type="ARBA" id="ARBA00020585"/>
    </source>
</evidence>
<evidence type="ECO:0000313" key="14">
    <source>
        <dbReference type="EMBL" id="APT58504.1"/>
    </source>
</evidence>
<dbReference type="InterPro" id="IPR050321">
    <property type="entry name" value="Glycosyltr_2/OpgH_subfam"/>
</dbReference>
<dbReference type="STRING" id="257708.RGI145_16695"/>
<organism evidence="14 15">
    <name type="scientific">Roseomonas gilardii</name>
    <dbReference type="NCBI Taxonomy" id="257708"/>
    <lineage>
        <taxon>Bacteria</taxon>
        <taxon>Pseudomonadati</taxon>
        <taxon>Pseudomonadota</taxon>
        <taxon>Alphaproteobacteria</taxon>
        <taxon>Acetobacterales</taxon>
        <taxon>Roseomonadaceae</taxon>
        <taxon>Roseomonas</taxon>
    </lineage>
</organism>
<protein>
    <recommendedName>
        <fullName evidence="4">Glucans biosynthesis glucosyltransferase H</fullName>
    </recommendedName>
</protein>
<comment type="similarity">
    <text evidence="3">Belongs to the glycosyltransferase 2 family. OpgH subfamily.</text>
</comment>
<dbReference type="EMBL" id="CP015583">
    <property type="protein sequence ID" value="APT58504.1"/>
    <property type="molecule type" value="Genomic_DNA"/>
</dbReference>
<keyword evidence="11 12" id="KW-0472">Membrane</keyword>
<keyword evidence="5" id="KW-1003">Cell membrane</keyword>
<dbReference type="Pfam" id="PF13632">
    <property type="entry name" value="Glyco_trans_2_3"/>
    <property type="match status" value="1"/>
</dbReference>
<evidence type="ECO:0000259" key="13">
    <source>
        <dbReference type="Pfam" id="PF13632"/>
    </source>
</evidence>
<dbReference type="NCBIfam" id="NF003962">
    <property type="entry name" value="PRK05454.2-5"/>
    <property type="match status" value="1"/>
</dbReference>
<feature type="transmembrane region" description="Helical" evidence="12">
    <location>
        <begin position="520"/>
        <end position="541"/>
    </location>
</feature>
<dbReference type="PANTHER" id="PTHR43867:SF5">
    <property type="entry name" value="GLUCANS BIOSYNTHESIS GLUCOSYLTRANSFERASE H"/>
    <property type="match status" value="1"/>
</dbReference>
<accession>A0A1L7AI90</accession>
<dbReference type="InterPro" id="IPR001173">
    <property type="entry name" value="Glyco_trans_2-like"/>
</dbReference>
<dbReference type="Gene3D" id="3.90.550.10">
    <property type="entry name" value="Spore Coat Polysaccharide Biosynthesis Protein SpsA, Chain A"/>
    <property type="match status" value="1"/>
</dbReference>
<evidence type="ECO:0000256" key="1">
    <source>
        <dbReference type="ARBA" id="ARBA00004429"/>
    </source>
</evidence>
<dbReference type="KEGG" id="rgi:RGI145_16695"/>
<evidence type="ECO:0000256" key="5">
    <source>
        <dbReference type="ARBA" id="ARBA00022475"/>
    </source>
</evidence>
<dbReference type="Proteomes" id="UP000185494">
    <property type="component" value="Chromosome 1"/>
</dbReference>
<keyword evidence="10 12" id="KW-1133">Transmembrane helix</keyword>
<dbReference type="SUPFAM" id="SSF53448">
    <property type="entry name" value="Nucleotide-diphospho-sugar transferases"/>
    <property type="match status" value="1"/>
</dbReference>
<gene>
    <name evidence="14" type="ORF">RGI145_16695</name>
</gene>
<reference evidence="14 15" key="1">
    <citation type="submission" date="2016-05" db="EMBL/GenBank/DDBJ databases">
        <title>Complete Genome and Methylome Analysis of Psychrotrophic Bacterial Isolates from Antarctic Lake Untersee.</title>
        <authorList>
            <person name="Fomenkov A."/>
            <person name="Akimov V.N."/>
            <person name="Vasilyeva L.V."/>
            <person name="Andersen D."/>
            <person name="Vincze T."/>
            <person name="Roberts R.J."/>
        </authorList>
    </citation>
    <scope>NUCLEOTIDE SEQUENCE [LARGE SCALE GENOMIC DNA]</scope>
    <source>
        <strain evidence="14 15">U14-5</strain>
    </source>
</reference>
<evidence type="ECO:0000256" key="7">
    <source>
        <dbReference type="ARBA" id="ARBA00022676"/>
    </source>
</evidence>
<keyword evidence="7" id="KW-0328">Glycosyltransferase</keyword>
<feature type="transmembrane region" description="Helical" evidence="12">
    <location>
        <begin position="497"/>
        <end position="514"/>
    </location>
</feature>
<dbReference type="GO" id="GO:0016758">
    <property type="term" value="F:hexosyltransferase activity"/>
    <property type="evidence" value="ECO:0007669"/>
    <property type="project" value="TreeGrafter"/>
</dbReference>
<proteinExistence type="inferred from homology"/>
<dbReference type="InterPro" id="IPR029044">
    <property type="entry name" value="Nucleotide-diphossugar_trans"/>
</dbReference>
<dbReference type="GO" id="GO:0005886">
    <property type="term" value="C:plasma membrane"/>
    <property type="evidence" value="ECO:0007669"/>
    <property type="project" value="UniProtKB-SubCell"/>
</dbReference>
<name>A0A1L7AI90_9PROT</name>
<dbReference type="PANTHER" id="PTHR43867">
    <property type="entry name" value="CELLULOSE SYNTHASE CATALYTIC SUBUNIT A [UDP-FORMING]"/>
    <property type="match status" value="1"/>
</dbReference>
<evidence type="ECO:0000256" key="9">
    <source>
        <dbReference type="ARBA" id="ARBA00022692"/>
    </source>
</evidence>
<dbReference type="AlphaFoldDB" id="A0A1L7AI90"/>
<evidence type="ECO:0000256" key="3">
    <source>
        <dbReference type="ARBA" id="ARBA00009337"/>
    </source>
</evidence>
<feature type="domain" description="Glycosyltransferase 2-like" evidence="13">
    <location>
        <begin position="199"/>
        <end position="401"/>
    </location>
</feature>
<evidence type="ECO:0000256" key="6">
    <source>
        <dbReference type="ARBA" id="ARBA00022519"/>
    </source>
</evidence>
<dbReference type="eggNOG" id="COG2943">
    <property type="taxonomic scope" value="Bacteria"/>
</dbReference>
<feature type="transmembrane region" description="Helical" evidence="12">
    <location>
        <begin position="46"/>
        <end position="74"/>
    </location>
</feature>
<feature type="transmembrane region" description="Helical" evidence="12">
    <location>
        <begin position="398"/>
        <end position="417"/>
    </location>
</feature>
<evidence type="ECO:0000256" key="2">
    <source>
        <dbReference type="ARBA" id="ARBA00005001"/>
    </source>
</evidence>
<comment type="pathway">
    <text evidence="2">Glycan metabolism; osmoregulated periplasmic glucan (OPG) biosynthesis.</text>
</comment>
<sequence length="566" mass="60640">MPPEPPRPSLRFRRLCFGLFCALTGLLLAWLAWRTMAPGGWTGWEILGFAAFVGLLPWAALSAANGVIGGVLLLGSRDPAAAVMPQLRMAPIHTPLAPPGLRTGILCCVRDEPVEAVLPPVERLLAGLEAAGVGGSFVFWLLSDTRDDALAAQEAAGVAALALRFPGRAHYRRRRENTGFKAGNVMEFLDRHAGGLDLFLCLDADSGMSAPAVLRLVGCMEADPRLAVVQPLIVGRPAESAFPRLFQFGMRAGMRAWATGQAWWQGDDGPYWGHNAVLRIAPFRAHARLAPLPGGRAILSHDQVEAVQLQAAGWGVRCLPVEEGSLEGNPPTLPDFLARDGRWGEGNMQYWRLLFRPGLRAMGRWQLLQAILLFAGAPLWVLLAVAAVGNVANGGGEATPRAALALLLAATWLCTYAPKLMGYAELLLRPGRAVPYGGRGAVLRGAGAEILFTTLLDPVSLLNKAMVLIALPFGRRGGWGVQQRAARGLRVQEALRLLWPHTLLGILLLLLLGLHSLGALLWGLPFLLGLALAVPFCLLTADPCFSALLRRHGIAATPEERAGSPE</sequence>